<name>A0ABN2NPZ0_9PSEU</name>
<accession>A0ABN2NPZ0</accession>
<sequence length="99" mass="10655">MRTALEILDGRRPLPHLAPHVTPAVLRYLAAGAPRQLRPRTPRAAGQGTGMRSLHVSLPGRADAEVAAVCRIAGRVRAVAAHLERTSTGDWHCTALRIL</sequence>
<organism evidence="1 2">
    <name type="scientific">Pseudonocardia ailaonensis</name>
    <dbReference type="NCBI Taxonomy" id="367279"/>
    <lineage>
        <taxon>Bacteria</taxon>
        <taxon>Bacillati</taxon>
        <taxon>Actinomycetota</taxon>
        <taxon>Actinomycetes</taxon>
        <taxon>Pseudonocardiales</taxon>
        <taxon>Pseudonocardiaceae</taxon>
        <taxon>Pseudonocardia</taxon>
    </lineage>
</organism>
<protein>
    <submittedName>
        <fullName evidence="1">Uncharacterized protein</fullName>
    </submittedName>
</protein>
<proteinExistence type="predicted"/>
<dbReference type="Proteomes" id="UP001500449">
    <property type="component" value="Unassembled WGS sequence"/>
</dbReference>
<evidence type="ECO:0000313" key="2">
    <source>
        <dbReference type="Proteomes" id="UP001500449"/>
    </source>
</evidence>
<comment type="caution">
    <text evidence="1">The sequence shown here is derived from an EMBL/GenBank/DDBJ whole genome shotgun (WGS) entry which is preliminary data.</text>
</comment>
<keyword evidence="2" id="KW-1185">Reference proteome</keyword>
<dbReference type="Pfam" id="PF20060">
    <property type="entry name" value="DUF6459"/>
    <property type="match status" value="1"/>
</dbReference>
<dbReference type="InterPro" id="IPR045596">
    <property type="entry name" value="DUF6459"/>
</dbReference>
<evidence type="ECO:0000313" key="1">
    <source>
        <dbReference type="EMBL" id="GAA1876050.1"/>
    </source>
</evidence>
<reference evidence="1 2" key="1">
    <citation type="journal article" date="2019" name="Int. J. Syst. Evol. Microbiol.">
        <title>The Global Catalogue of Microorganisms (GCM) 10K type strain sequencing project: providing services to taxonomists for standard genome sequencing and annotation.</title>
        <authorList>
            <consortium name="The Broad Institute Genomics Platform"/>
            <consortium name="The Broad Institute Genome Sequencing Center for Infectious Disease"/>
            <person name="Wu L."/>
            <person name="Ma J."/>
        </authorList>
    </citation>
    <scope>NUCLEOTIDE SEQUENCE [LARGE SCALE GENOMIC DNA]</scope>
    <source>
        <strain evidence="1 2">JCM 16009</strain>
    </source>
</reference>
<dbReference type="EMBL" id="BAAAQK010000028">
    <property type="protein sequence ID" value="GAA1876050.1"/>
    <property type="molecule type" value="Genomic_DNA"/>
</dbReference>
<gene>
    <name evidence="1" type="ORF">GCM10009836_66720</name>
</gene>